<dbReference type="PANTHER" id="PTHR43856:SF1">
    <property type="entry name" value="MITOCHONDRIAL CARDIOLIPIN HYDROLASE"/>
    <property type="match status" value="1"/>
</dbReference>
<evidence type="ECO:0000256" key="6">
    <source>
        <dbReference type="ARBA" id="ARBA00023098"/>
    </source>
</evidence>
<dbReference type="Proteomes" id="UP000010798">
    <property type="component" value="Chromosome"/>
</dbReference>
<dbReference type="Pfam" id="PF13091">
    <property type="entry name" value="PLDc_2"/>
    <property type="match status" value="1"/>
</dbReference>
<feature type="domain" description="PLD phosphodiesterase" evidence="7">
    <location>
        <begin position="169"/>
        <end position="196"/>
    </location>
</feature>
<sequence>MTKDQIKSTLTLTLEDHQLSRTEREALRQVFEPLHDTISPQELRRLAFEVARGALRDPGDGGVLEWLDAVLKLLDRSEPKASNALAAEAYFSPQDECWRRIVHLLDGARQRLDICVFTITDDRLSDAIVEAHRRGVAVRILTDDEKAGDEGSDIERFHQAGIPLRTDRTVHHMHHKFAIFDDGLLLNGSYNWTRGAALYNDENFLVTDEHRLISAYSKAFERLWNRLG</sequence>
<dbReference type="eggNOG" id="COG1502">
    <property type="taxonomic scope" value="Bacteria"/>
</dbReference>
<dbReference type="CDD" id="cd09171">
    <property type="entry name" value="PLDc_vPLD6_like"/>
    <property type="match status" value="1"/>
</dbReference>
<dbReference type="GO" id="GO:0016042">
    <property type="term" value="P:lipid catabolic process"/>
    <property type="evidence" value="ECO:0007669"/>
    <property type="project" value="UniProtKB-KW"/>
</dbReference>
<dbReference type="STRING" id="886293.Sinac_5059"/>
<keyword evidence="5" id="KW-0442">Lipid degradation</keyword>
<evidence type="ECO:0000256" key="3">
    <source>
        <dbReference type="ARBA" id="ARBA00012027"/>
    </source>
</evidence>
<dbReference type="AlphaFoldDB" id="L0DIX3"/>
<dbReference type="GO" id="GO:0006793">
    <property type="term" value="P:phosphorus metabolic process"/>
    <property type="evidence" value="ECO:0007669"/>
    <property type="project" value="UniProtKB-ARBA"/>
</dbReference>
<dbReference type="InterPro" id="IPR025202">
    <property type="entry name" value="PLD-like_dom"/>
</dbReference>
<dbReference type="SUPFAM" id="SSF56024">
    <property type="entry name" value="Phospholipase D/nuclease"/>
    <property type="match status" value="1"/>
</dbReference>
<keyword evidence="9" id="KW-1185">Reference proteome</keyword>
<dbReference type="InterPro" id="IPR051406">
    <property type="entry name" value="PLD_domain"/>
</dbReference>
<evidence type="ECO:0000256" key="4">
    <source>
        <dbReference type="ARBA" id="ARBA00022801"/>
    </source>
</evidence>
<gene>
    <name evidence="8" type="ordered locus">Sinac_5059</name>
</gene>
<dbReference type="InterPro" id="IPR001736">
    <property type="entry name" value="PLipase_D/transphosphatidylase"/>
</dbReference>
<name>L0DIX3_SINAD</name>
<dbReference type="GO" id="GO:0004630">
    <property type="term" value="F:phospholipase D activity"/>
    <property type="evidence" value="ECO:0007669"/>
    <property type="project" value="UniProtKB-EC"/>
</dbReference>
<dbReference type="PANTHER" id="PTHR43856">
    <property type="entry name" value="CARDIOLIPIN HYDROLASE"/>
    <property type="match status" value="1"/>
</dbReference>
<dbReference type="GO" id="GO:0016891">
    <property type="term" value="F:RNA endonuclease activity producing 5'-phosphomonoesters, hydrolytic mechanism"/>
    <property type="evidence" value="ECO:0007669"/>
    <property type="project" value="TreeGrafter"/>
</dbReference>
<evidence type="ECO:0000256" key="1">
    <source>
        <dbReference type="ARBA" id="ARBA00000798"/>
    </source>
</evidence>
<dbReference type="OrthoDB" id="9765044at2"/>
<keyword evidence="4" id="KW-0378">Hydrolase</keyword>
<dbReference type="HOGENOM" id="CLU_080814_2_0_0"/>
<accession>L0DIX3</accession>
<dbReference type="KEGG" id="saci:Sinac_5059"/>
<dbReference type="PROSITE" id="PS50035">
    <property type="entry name" value="PLD"/>
    <property type="match status" value="1"/>
</dbReference>
<reference evidence="8 9" key="1">
    <citation type="submission" date="2012-02" db="EMBL/GenBank/DDBJ databases">
        <title>Complete sequence of chromosome of Singulisphaera acidiphila DSM 18658.</title>
        <authorList>
            <consortium name="US DOE Joint Genome Institute (JGI-PGF)"/>
            <person name="Lucas S."/>
            <person name="Copeland A."/>
            <person name="Lapidus A."/>
            <person name="Glavina del Rio T."/>
            <person name="Dalin E."/>
            <person name="Tice H."/>
            <person name="Bruce D."/>
            <person name="Goodwin L."/>
            <person name="Pitluck S."/>
            <person name="Peters L."/>
            <person name="Ovchinnikova G."/>
            <person name="Chertkov O."/>
            <person name="Kyrpides N."/>
            <person name="Mavromatis K."/>
            <person name="Ivanova N."/>
            <person name="Brettin T."/>
            <person name="Detter J.C."/>
            <person name="Han C."/>
            <person name="Larimer F."/>
            <person name="Land M."/>
            <person name="Hauser L."/>
            <person name="Markowitz V."/>
            <person name="Cheng J.-F."/>
            <person name="Hugenholtz P."/>
            <person name="Woyke T."/>
            <person name="Wu D."/>
            <person name="Tindall B."/>
            <person name="Pomrenke H."/>
            <person name="Brambilla E."/>
            <person name="Klenk H.-P."/>
            <person name="Eisen J.A."/>
        </authorList>
    </citation>
    <scope>NUCLEOTIDE SEQUENCE [LARGE SCALE GENOMIC DNA]</scope>
    <source>
        <strain evidence="9">ATCC BAA-1392 / DSM 18658 / VKM B-2454 / MOB10</strain>
    </source>
</reference>
<evidence type="ECO:0000313" key="8">
    <source>
        <dbReference type="EMBL" id="AGA29212.1"/>
    </source>
</evidence>
<protein>
    <recommendedName>
        <fullName evidence="3">phospholipase D</fullName>
        <ecNumber evidence="3">3.1.4.4</ecNumber>
    </recommendedName>
</protein>
<comment type="catalytic activity">
    <reaction evidence="1">
        <text>a 1,2-diacyl-sn-glycero-3-phosphocholine + H2O = a 1,2-diacyl-sn-glycero-3-phosphate + choline + H(+)</text>
        <dbReference type="Rhea" id="RHEA:14445"/>
        <dbReference type="ChEBI" id="CHEBI:15354"/>
        <dbReference type="ChEBI" id="CHEBI:15377"/>
        <dbReference type="ChEBI" id="CHEBI:15378"/>
        <dbReference type="ChEBI" id="CHEBI:57643"/>
        <dbReference type="ChEBI" id="CHEBI:58608"/>
        <dbReference type="EC" id="3.1.4.4"/>
    </reaction>
</comment>
<proteinExistence type="inferred from homology"/>
<dbReference type="EMBL" id="CP003364">
    <property type="protein sequence ID" value="AGA29212.1"/>
    <property type="molecule type" value="Genomic_DNA"/>
</dbReference>
<organism evidence="8 9">
    <name type="scientific">Singulisphaera acidiphila (strain ATCC BAA-1392 / DSM 18658 / VKM B-2454 / MOB10)</name>
    <dbReference type="NCBI Taxonomy" id="886293"/>
    <lineage>
        <taxon>Bacteria</taxon>
        <taxon>Pseudomonadati</taxon>
        <taxon>Planctomycetota</taxon>
        <taxon>Planctomycetia</taxon>
        <taxon>Isosphaerales</taxon>
        <taxon>Isosphaeraceae</taxon>
        <taxon>Singulisphaera</taxon>
    </lineage>
</organism>
<dbReference type="Gene3D" id="3.30.870.10">
    <property type="entry name" value="Endonuclease Chain A"/>
    <property type="match status" value="1"/>
</dbReference>
<evidence type="ECO:0000313" key="9">
    <source>
        <dbReference type="Proteomes" id="UP000010798"/>
    </source>
</evidence>
<comment type="similarity">
    <text evidence="2">Belongs to the phospholipase D family.</text>
</comment>
<keyword evidence="6" id="KW-0443">Lipid metabolism</keyword>
<evidence type="ECO:0000256" key="5">
    <source>
        <dbReference type="ARBA" id="ARBA00022963"/>
    </source>
</evidence>
<evidence type="ECO:0000259" key="7">
    <source>
        <dbReference type="PROSITE" id="PS50035"/>
    </source>
</evidence>
<evidence type="ECO:0000256" key="2">
    <source>
        <dbReference type="ARBA" id="ARBA00008664"/>
    </source>
</evidence>
<dbReference type="EC" id="3.1.4.4" evidence="3"/>